<evidence type="ECO:0000256" key="3">
    <source>
        <dbReference type="ARBA" id="ARBA00022573"/>
    </source>
</evidence>
<dbReference type="InterPro" id="IPR003722">
    <property type="entry name" value="Cbl_synth_CobH/CbiC"/>
</dbReference>
<reference evidence="6 7" key="1">
    <citation type="submission" date="2023-07" db="EMBL/GenBank/DDBJ databases">
        <title>Genomic Encyclopedia of Type Strains, Phase IV (KMG-IV): sequencing the most valuable type-strain genomes for metagenomic binning, comparative biology and taxonomic classification.</title>
        <authorList>
            <person name="Goeker M."/>
        </authorList>
    </citation>
    <scope>NUCLEOTIDE SEQUENCE [LARGE SCALE GENOMIC DNA]</scope>
    <source>
        <strain evidence="6 7">DSM 1111</strain>
    </source>
</reference>
<dbReference type="Proteomes" id="UP001238496">
    <property type="component" value="Unassembled WGS sequence"/>
</dbReference>
<sequence length="586" mass="63788">MPLFDRILIVDWSGAGQPVTGKNSLWACLARREGDRCEIEWNENFSTRHAFMQKLDAVVGTAIAEGQRLLCGFDFAFGYPAGTAERLTGEPNWRALWRKIANEIEDAPDNRNNRFDLASRWNATHFAGEPRFWGRPHQHVYADLSDRKPPAPTGAPFAFRRSEQFAKGAKSVWQLSYNGSVGSQTLLGINRLSRFLDESGHAEHVAVWPFETDFAKVFDKPVVFAEIYPSLFTLAAQDEVKDQAQVRTVAEAFARFDADGRLAILLDRPAVLSDEEVSTSIAEEGWVLGIGHRELEVVGEDTPLWPAGHLPHKGGERTAVAAETSVDTLGKSNMSQAQSSAVTAVTDAAARQTPLSPPCGGDVAQRQRGVFPMNAPLDYIRDPAEIYRQSFATIREEAALDRFPTVLQPLVIRLIHACGMVDLADDIRWSEGAFEAGAAALEKGAPVLVDVEMVRHGIIRRLLPVENQILCLLNDERVRPKADEIGNTRSAAQVDLWDEHLAGAVVAIGNAPTALFRLLERIDAGAPKPAIILGFPVGFVGAAESKDELIAHSRGIPYIAVRGRRGGSAMASAAVNALAGGLGTNV</sequence>
<name>A0ABU0G8S9_9HYPH</name>
<protein>
    <submittedName>
        <fullName evidence="6">Precorrin-8X/cobalt-precorrin-8 methylmutase</fullName>
        <ecNumber evidence="6">5.4.99.60</ecNumber>
        <ecNumber evidence="6">5.4.99.61</ecNumber>
    </submittedName>
</protein>
<evidence type="ECO:0000256" key="2">
    <source>
        <dbReference type="ARBA" id="ARBA00009774"/>
    </source>
</evidence>
<evidence type="ECO:0000313" key="6">
    <source>
        <dbReference type="EMBL" id="MDQ0421075.1"/>
    </source>
</evidence>
<evidence type="ECO:0000256" key="1">
    <source>
        <dbReference type="ARBA" id="ARBA00004953"/>
    </source>
</evidence>
<dbReference type="PANTHER" id="PTHR43588:SF1">
    <property type="entry name" value="COBALT-PRECORRIN-8 METHYLMUTASE"/>
    <property type="match status" value="1"/>
</dbReference>
<evidence type="ECO:0000313" key="7">
    <source>
        <dbReference type="Proteomes" id="UP001238496"/>
    </source>
</evidence>
<comment type="similarity">
    <text evidence="2">Belongs to the CobH/CbiC family.</text>
</comment>
<keyword evidence="3" id="KW-0169">Cobalamin biosynthesis</keyword>
<organism evidence="6 7">
    <name type="scientific">Peteryoungia aggregata LMG 23059</name>
    <dbReference type="NCBI Taxonomy" id="1368425"/>
    <lineage>
        <taxon>Bacteria</taxon>
        <taxon>Pseudomonadati</taxon>
        <taxon>Pseudomonadota</taxon>
        <taxon>Alphaproteobacteria</taxon>
        <taxon>Hyphomicrobiales</taxon>
        <taxon>Rhizobiaceae</taxon>
        <taxon>Peteryoungia</taxon>
    </lineage>
</organism>
<dbReference type="GO" id="GO:0043778">
    <property type="term" value="F:cobalt-precorrin-8 methylmutase activity"/>
    <property type="evidence" value="ECO:0007669"/>
    <property type="project" value="UniProtKB-EC"/>
</dbReference>
<dbReference type="EC" id="5.4.99.61" evidence="6"/>
<dbReference type="Gene3D" id="3.40.50.10230">
    <property type="entry name" value="Cobalamin biosynthesis CobH/CbiC, precorrin-8X methylmutase"/>
    <property type="match status" value="1"/>
</dbReference>
<evidence type="ECO:0000259" key="5">
    <source>
        <dbReference type="Pfam" id="PF02570"/>
    </source>
</evidence>
<dbReference type="PANTHER" id="PTHR43588">
    <property type="entry name" value="COBALT-PRECORRIN-8 METHYLMUTASE"/>
    <property type="match status" value="1"/>
</dbReference>
<comment type="pathway">
    <text evidence="1">Cofactor biosynthesis; adenosylcobalamin biosynthesis.</text>
</comment>
<dbReference type="GO" id="GO:0016993">
    <property type="term" value="F:precorrin-8X methylmutase activity"/>
    <property type="evidence" value="ECO:0007669"/>
    <property type="project" value="UniProtKB-EC"/>
</dbReference>
<gene>
    <name evidence="6" type="ORF">J2045_002102</name>
</gene>
<feature type="domain" description="Cobalamin biosynthesis precorrin-8X methylmutase CobH/CbiC" evidence="5">
    <location>
        <begin position="385"/>
        <end position="579"/>
    </location>
</feature>
<evidence type="ECO:0000256" key="4">
    <source>
        <dbReference type="ARBA" id="ARBA00023235"/>
    </source>
</evidence>
<dbReference type="NCBIfam" id="NF006136">
    <property type="entry name" value="PRK08285.1"/>
    <property type="match status" value="1"/>
</dbReference>
<dbReference type="Pfam" id="PF02570">
    <property type="entry name" value="CbiC"/>
    <property type="match status" value="1"/>
</dbReference>
<keyword evidence="7" id="KW-1185">Reference proteome</keyword>
<dbReference type="InterPro" id="IPR036588">
    <property type="entry name" value="CobH/CbiC_sf"/>
</dbReference>
<dbReference type="EC" id="5.4.99.60" evidence="6"/>
<dbReference type="SUPFAM" id="SSF63965">
    <property type="entry name" value="Precorrin-8X methylmutase CbiC/CobH"/>
    <property type="match status" value="1"/>
</dbReference>
<dbReference type="EMBL" id="JAUSUW010000005">
    <property type="protein sequence ID" value="MDQ0421075.1"/>
    <property type="molecule type" value="Genomic_DNA"/>
</dbReference>
<proteinExistence type="inferred from homology"/>
<accession>A0ABU0G8S9</accession>
<comment type="caution">
    <text evidence="6">The sequence shown here is derived from an EMBL/GenBank/DDBJ whole genome shotgun (WGS) entry which is preliminary data.</text>
</comment>
<keyword evidence="4 6" id="KW-0413">Isomerase</keyword>